<comment type="caution">
    <text evidence="2">The sequence shown here is derived from an EMBL/GenBank/DDBJ whole genome shotgun (WGS) entry which is preliminary data.</text>
</comment>
<feature type="region of interest" description="Disordered" evidence="1">
    <location>
        <begin position="1"/>
        <end position="27"/>
    </location>
</feature>
<dbReference type="VEuPathDB" id="FungiDB:EMCG_04544"/>
<reference evidence="3" key="1">
    <citation type="journal article" date="2015" name="PLoS Genet.">
        <title>The dynamic genome and transcriptome of the human fungal pathogen Blastomyces and close relative Emmonsia.</title>
        <authorList>
            <person name="Munoz J.F."/>
            <person name="Gauthier G.M."/>
            <person name="Desjardins C.A."/>
            <person name="Gallo J.E."/>
            <person name="Holder J."/>
            <person name="Sullivan T.D."/>
            <person name="Marty A.J."/>
            <person name="Carmen J.C."/>
            <person name="Chen Z."/>
            <person name="Ding L."/>
            <person name="Gujja S."/>
            <person name="Magrini V."/>
            <person name="Misas E."/>
            <person name="Mitreva M."/>
            <person name="Priest M."/>
            <person name="Saif S."/>
            <person name="Whiston E.A."/>
            <person name="Young S."/>
            <person name="Zeng Q."/>
            <person name="Goldman W.E."/>
            <person name="Mardis E.R."/>
            <person name="Taylor J.W."/>
            <person name="McEwen J.G."/>
            <person name="Clay O.K."/>
            <person name="Klein B.S."/>
            <person name="Cuomo C.A."/>
        </authorList>
    </citation>
    <scope>NUCLEOTIDE SEQUENCE [LARGE SCALE GENOMIC DNA]</scope>
    <source>
        <strain evidence="3">UAMH 3008</strain>
    </source>
</reference>
<dbReference type="AlphaFoldDB" id="A0A0G2HST1"/>
<gene>
    <name evidence="2" type="ORF">EMCG_04544</name>
</gene>
<protein>
    <submittedName>
        <fullName evidence="2">Uncharacterized protein</fullName>
    </submittedName>
</protein>
<organism evidence="2 3">
    <name type="scientific">[Emmonsia] crescens</name>
    <dbReference type="NCBI Taxonomy" id="73230"/>
    <lineage>
        <taxon>Eukaryota</taxon>
        <taxon>Fungi</taxon>
        <taxon>Dikarya</taxon>
        <taxon>Ascomycota</taxon>
        <taxon>Pezizomycotina</taxon>
        <taxon>Eurotiomycetes</taxon>
        <taxon>Eurotiomycetidae</taxon>
        <taxon>Onygenales</taxon>
        <taxon>Ajellomycetaceae</taxon>
        <taxon>Emergomyces</taxon>
    </lineage>
</organism>
<evidence type="ECO:0000313" key="3">
    <source>
        <dbReference type="Proteomes" id="UP000034164"/>
    </source>
</evidence>
<accession>A0A0G2HST1</accession>
<evidence type="ECO:0000256" key="1">
    <source>
        <dbReference type="SAM" id="MobiDB-lite"/>
    </source>
</evidence>
<evidence type="ECO:0000313" key="2">
    <source>
        <dbReference type="EMBL" id="KKZ60780.1"/>
    </source>
</evidence>
<feature type="compositionally biased region" description="Basic and acidic residues" evidence="1">
    <location>
        <begin position="9"/>
        <end position="27"/>
    </location>
</feature>
<dbReference type="EMBL" id="LCZI01001439">
    <property type="protein sequence ID" value="KKZ60780.1"/>
    <property type="molecule type" value="Genomic_DNA"/>
</dbReference>
<name>A0A0G2HST1_9EURO</name>
<dbReference type="Proteomes" id="UP000034164">
    <property type="component" value="Unassembled WGS sequence"/>
</dbReference>
<sequence length="168" mass="19651">MIFPTSHLYQEHKDSNTRTRKHSADVSKDKSQLRMLLNMHEVSYDSSEKREALVHHVKLNVLLYYQNLDQDSKNALRSILAWLGISYNREDKHAELVKKIFPRDIDLTEPFPSQTITKPILASILSRNNVRYDRRSNMNVLIKLVKKEVISNSAQILKNLVKLKLKKN</sequence>
<proteinExistence type="predicted"/>